<feature type="signal peptide" evidence="2">
    <location>
        <begin position="1"/>
        <end position="21"/>
    </location>
</feature>
<dbReference type="EMBL" id="CABITT030000007">
    <property type="protein sequence ID" value="VVB10974.1"/>
    <property type="molecule type" value="Genomic_DNA"/>
</dbReference>
<evidence type="ECO:0000313" key="4">
    <source>
        <dbReference type="Proteomes" id="UP000489600"/>
    </source>
</evidence>
<keyword evidence="1" id="KW-1133">Transmembrane helix</keyword>
<evidence type="ECO:0000256" key="2">
    <source>
        <dbReference type="SAM" id="SignalP"/>
    </source>
</evidence>
<name>A0A565CBF9_9BRAS</name>
<gene>
    <name evidence="3" type="ORF">ANE_LOCUS21418</name>
</gene>
<accession>A0A565CBF9</accession>
<dbReference type="OrthoDB" id="1114265at2759"/>
<evidence type="ECO:0000256" key="1">
    <source>
        <dbReference type="SAM" id="Phobius"/>
    </source>
</evidence>
<comment type="caution">
    <text evidence="3">The sequence shown here is derived from an EMBL/GenBank/DDBJ whole genome shotgun (WGS) entry which is preliminary data.</text>
</comment>
<proteinExistence type="predicted"/>
<dbReference type="AlphaFoldDB" id="A0A565CBF9"/>
<dbReference type="Proteomes" id="UP000489600">
    <property type="component" value="Unassembled WGS sequence"/>
</dbReference>
<feature type="chain" id="PRO_5021899873" evidence="2">
    <location>
        <begin position="22"/>
        <end position="86"/>
    </location>
</feature>
<keyword evidence="2" id="KW-0732">Signal</keyword>
<sequence length="86" mass="8957">MYVSNSSSQLVLITLILATSALVSESRVARKDLGVDLGGIGVGVGIGLAPAVLLQAPVVVEVMRDPKLDRTRGHVPGLVRAEVPEK</sequence>
<protein>
    <submittedName>
        <fullName evidence="3">Uncharacterized protein</fullName>
    </submittedName>
</protein>
<keyword evidence="4" id="KW-1185">Reference proteome</keyword>
<reference evidence="3" key="1">
    <citation type="submission" date="2019-07" db="EMBL/GenBank/DDBJ databases">
        <authorList>
            <person name="Dittberner H."/>
        </authorList>
    </citation>
    <scope>NUCLEOTIDE SEQUENCE [LARGE SCALE GENOMIC DNA]</scope>
</reference>
<keyword evidence="1" id="KW-0812">Transmembrane</keyword>
<evidence type="ECO:0000313" key="3">
    <source>
        <dbReference type="EMBL" id="VVB10974.1"/>
    </source>
</evidence>
<feature type="transmembrane region" description="Helical" evidence="1">
    <location>
        <begin position="40"/>
        <end position="60"/>
    </location>
</feature>
<organism evidence="3 4">
    <name type="scientific">Arabis nemorensis</name>
    <dbReference type="NCBI Taxonomy" id="586526"/>
    <lineage>
        <taxon>Eukaryota</taxon>
        <taxon>Viridiplantae</taxon>
        <taxon>Streptophyta</taxon>
        <taxon>Embryophyta</taxon>
        <taxon>Tracheophyta</taxon>
        <taxon>Spermatophyta</taxon>
        <taxon>Magnoliopsida</taxon>
        <taxon>eudicotyledons</taxon>
        <taxon>Gunneridae</taxon>
        <taxon>Pentapetalae</taxon>
        <taxon>rosids</taxon>
        <taxon>malvids</taxon>
        <taxon>Brassicales</taxon>
        <taxon>Brassicaceae</taxon>
        <taxon>Arabideae</taxon>
        <taxon>Arabis</taxon>
    </lineage>
</organism>
<keyword evidence="1" id="KW-0472">Membrane</keyword>